<dbReference type="PANTHER" id="PTHR46796:SF12">
    <property type="entry name" value="HTH-TYPE DNA-BINDING TRANSCRIPTIONAL ACTIVATOR EUTR"/>
    <property type="match status" value="1"/>
</dbReference>
<proteinExistence type="predicted"/>
<feature type="domain" description="HTH araC/xylS-type" evidence="4">
    <location>
        <begin position="255"/>
        <end position="360"/>
    </location>
</feature>
<name>A0A5A9GEC3_AZOLI</name>
<dbReference type="EMBL" id="VTTN01000018">
    <property type="protein sequence ID" value="KAA0592064.1"/>
    <property type="molecule type" value="Genomic_DNA"/>
</dbReference>
<sequence>MNGCGRDETSRSATEARLLGLEAGRVLASQAGDQTGDWITSDPDCASERLFRNYTPHRMRVIGPPRDFRMRLRVGWSGSMALLRFNTGVELSQVPTGRFILVTTQVSGWSEIDTQAQSFSGGPGLMVVDSARSPVRKRFSADSERLHLRLGIAALDGLYERLTGKAPARPLEFAPCIRPGTAMHTRWQAVVRMVLSCTAPSAGHDPALGPAPALPDLLRRQLEETAMLMLLTGHEHSGAEQMAGTPAAPAPRHVRAAEEFMRANAGEPLTLAEIAEAAGVSIRTLTAGFRNFRDQSPMQQLRDIRMAAARDDLLQGPRAGGTGAGSVADIALRWGFGNFGRFAGDYRRRYGETPSETLRRR</sequence>
<accession>A0A5A9GEC3</accession>
<dbReference type="Pfam" id="PF14525">
    <property type="entry name" value="AraC_binding_2"/>
    <property type="match status" value="1"/>
</dbReference>
<dbReference type="PANTHER" id="PTHR46796">
    <property type="entry name" value="HTH-TYPE TRANSCRIPTIONAL ACTIVATOR RHAS-RELATED"/>
    <property type="match status" value="1"/>
</dbReference>
<organism evidence="5 6">
    <name type="scientific">Azospirillum lipoferum</name>
    <dbReference type="NCBI Taxonomy" id="193"/>
    <lineage>
        <taxon>Bacteria</taxon>
        <taxon>Pseudomonadati</taxon>
        <taxon>Pseudomonadota</taxon>
        <taxon>Alphaproteobacteria</taxon>
        <taxon>Rhodospirillales</taxon>
        <taxon>Azospirillaceae</taxon>
        <taxon>Azospirillum</taxon>
    </lineage>
</organism>
<dbReference type="GO" id="GO:0003700">
    <property type="term" value="F:DNA-binding transcription factor activity"/>
    <property type="evidence" value="ECO:0007669"/>
    <property type="project" value="InterPro"/>
</dbReference>
<dbReference type="PROSITE" id="PS01124">
    <property type="entry name" value="HTH_ARAC_FAMILY_2"/>
    <property type="match status" value="1"/>
</dbReference>
<keyword evidence="1" id="KW-0805">Transcription regulation</keyword>
<dbReference type="InterPro" id="IPR018060">
    <property type="entry name" value="HTH_AraC"/>
</dbReference>
<dbReference type="Gene3D" id="1.10.10.60">
    <property type="entry name" value="Homeodomain-like"/>
    <property type="match status" value="1"/>
</dbReference>
<evidence type="ECO:0000313" key="5">
    <source>
        <dbReference type="EMBL" id="KAA0592064.1"/>
    </source>
</evidence>
<dbReference type="InterPro" id="IPR050204">
    <property type="entry name" value="AraC_XylS_family_regulators"/>
</dbReference>
<dbReference type="GO" id="GO:0043565">
    <property type="term" value="F:sequence-specific DNA binding"/>
    <property type="evidence" value="ECO:0007669"/>
    <property type="project" value="InterPro"/>
</dbReference>
<evidence type="ECO:0000259" key="4">
    <source>
        <dbReference type="PROSITE" id="PS01124"/>
    </source>
</evidence>
<dbReference type="OrthoDB" id="9802263at2"/>
<dbReference type="AlphaFoldDB" id="A0A5A9GEC3"/>
<dbReference type="SUPFAM" id="SSF46689">
    <property type="entry name" value="Homeodomain-like"/>
    <property type="match status" value="2"/>
</dbReference>
<gene>
    <name evidence="5" type="ORF">FZ942_29680</name>
</gene>
<dbReference type="InterPro" id="IPR035418">
    <property type="entry name" value="AraC-bd_2"/>
</dbReference>
<keyword evidence="6" id="KW-1185">Reference proteome</keyword>
<comment type="caution">
    <text evidence="5">The sequence shown here is derived from an EMBL/GenBank/DDBJ whole genome shotgun (WGS) entry which is preliminary data.</text>
</comment>
<evidence type="ECO:0000256" key="1">
    <source>
        <dbReference type="ARBA" id="ARBA00023015"/>
    </source>
</evidence>
<dbReference type="SMART" id="SM00342">
    <property type="entry name" value="HTH_ARAC"/>
    <property type="match status" value="1"/>
</dbReference>
<keyword evidence="2" id="KW-0238">DNA-binding</keyword>
<dbReference type="InterPro" id="IPR009057">
    <property type="entry name" value="Homeodomain-like_sf"/>
</dbReference>
<evidence type="ECO:0000313" key="6">
    <source>
        <dbReference type="Proteomes" id="UP000324927"/>
    </source>
</evidence>
<evidence type="ECO:0000256" key="3">
    <source>
        <dbReference type="ARBA" id="ARBA00023163"/>
    </source>
</evidence>
<protein>
    <submittedName>
        <fullName evidence="5">AraC family transcriptional regulator</fullName>
    </submittedName>
</protein>
<evidence type="ECO:0000256" key="2">
    <source>
        <dbReference type="ARBA" id="ARBA00023125"/>
    </source>
</evidence>
<keyword evidence="3" id="KW-0804">Transcription</keyword>
<dbReference type="RefSeq" id="WP_149234653.1">
    <property type="nucleotide sequence ID" value="NZ_JALJXJ010000008.1"/>
</dbReference>
<dbReference type="Pfam" id="PF12833">
    <property type="entry name" value="HTH_18"/>
    <property type="match status" value="1"/>
</dbReference>
<dbReference type="Proteomes" id="UP000324927">
    <property type="component" value="Unassembled WGS sequence"/>
</dbReference>
<reference evidence="5 6" key="1">
    <citation type="submission" date="2019-08" db="EMBL/GenBank/DDBJ databases">
        <authorList>
            <person name="Grouzdev D."/>
            <person name="Tikhonova E."/>
            <person name="Kravchenko I."/>
        </authorList>
    </citation>
    <scope>NUCLEOTIDE SEQUENCE [LARGE SCALE GENOMIC DNA]</scope>
    <source>
        <strain evidence="5 6">59b</strain>
    </source>
</reference>